<keyword evidence="3" id="KW-1185">Reference proteome</keyword>
<dbReference type="RefSeq" id="WP_382258785.1">
    <property type="nucleotide sequence ID" value="NZ_JBHTBX010000009.1"/>
</dbReference>
<dbReference type="InterPro" id="IPR015109">
    <property type="entry name" value="Restrct_endonuc_II_EcoRII_C"/>
</dbReference>
<evidence type="ECO:0000313" key="2">
    <source>
        <dbReference type="EMBL" id="MFC7435695.1"/>
    </source>
</evidence>
<dbReference type="Proteomes" id="UP001596495">
    <property type="component" value="Unassembled WGS sequence"/>
</dbReference>
<keyword evidence="2" id="KW-0255">Endonuclease</keyword>
<accession>A0ABW2RC80</accession>
<dbReference type="Gene3D" id="3.40.91.80">
    <property type="match status" value="1"/>
</dbReference>
<protein>
    <submittedName>
        <fullName evidence="2">Type II restriction endonuclease</fullName>
    </submittedName>
</protein>
<proteinExistence type="predicted"/>
<name>A0ABW2RC80_9BURK</name>
<dbReference type="GO" id="GO:0004519">
    <property type="term" value="F:endonuclease activity"/>
    <property type="evidence" value="ECO:0007669"/>
    <property type="project" value="UniProtKB-KW"/>
</dbReference>
<dbReference type="Pfam" id="PF09019">
    <property type="entry name" value="EcoRII-C"/>
    <property type="match status" value="1"/>
</dbReference>
<comment type="caution">
    <text evidence="2">The sequence shown here is derived from an EMBL/GenBank/DDBJ whole genome shotgun (WGS) entry which is preliminary data.</text>
</comment>
<gene>
    <name evidence="2" type="ORF">ACFQNJ_14355</name>
</gene>
<evidence type="ECO:0000313" key="3">
    <source>
        <dbReference type="Proteomes" id="UP001596495"/>
    </source>
</evidence>
<dbReference type="InterPro" id="IPR038365">
    <property type="entry name" value="EcoRII_C_sf"/>
</dbReference>
<evidence type="ECO:0000259" key="1">
    <source>
        <dbReference type="Pfam" id="PF09019"/>
    </source>
</evidence>
<dbReference type="SUPFAM" id="SSF52980">
    <property type="entry name" value="Restriction endonuclease-like"/>
    <property type="match status" value="1"/>
</dbReference>
<dbReference type="InterPro" id="IPR011335">
    <property type="entry name" value="Restrct_endonuc-II-like"/>
</dbReference>
<reference evidence="3" key="1">
    <citation type="journal article" date="2019" name="Int. J. Syst. Evol. Microbiol.">
        <title>The Global Catalogue of Microorganisms (GCM) 10K type strain sequencing project: providing services to taxonomists for standard genome sequencing and annotation.</title>
        <authorList>
            <consortium name="The Broad Institute Genomics Platform"/>
            <consortium name="The Broad Institute Genome Sequencing Center for Infectious Disease"/>
            <person name="Wu L."/>
            <person name="Ma J."/>
        </authorList>
    </citation>
    <scope>NUCLEOTIDE SEQUENCE [LARGE SCALE GENOMIC DNA]</scope>
    <source>
        <strain evidence="3">CCUG 54518</strain>
    </source>
</reference>
<feature type="domain" description="Restriction endonuclease type II EcoRII C-terminal" evidence="1">
    <location>
        <begin position="226"/>
        <end position="389"/>
    </location>
</feature>
<keyword evidence="2" id="KW-0378">Hydrolase</keyword>
<keyword evidence="2" id="KW-0540">Nuclease</keyword>
<dbReference type="EMBL" id="JBHTBX010000009">
    <property type="protein sequence ID" value="MFC7435695.1"/>
    <property type="molecule type" value="Genomic_DNA"/>
</dbReference>
<sequence>MTKMSSYFSGFAAKLLSAVDATKASNQHEIGSNKFTAILGNPGAEKIRYKARYIKFEDVGEPESLIDEVTYYDTRLNKTGRSPEYRLYYKSNSVTKNLRAGDLCIVAKAIDGTLFIIFAGVGSVHQRRLCHLFDLKLNNAAWEIDNSVSKKTLDLTRVYLLEALGIQAVEPADDLAERAVEKFKGQFPSTKDFSDFARLSLDNELTVHDDPDFALESWMEQEERIFRAFEKRILESKIKSGFAGIDEFISFSLSVQNRRKSRVGHAFENHIEAALKALGVKYVRGARTERNSRPDFLFPSVKSYRDLSVGSPPLRMLAAKTTCKDRWRQVLSEADRIPTKHLITLEPAISENQTSEMKVKGLQLVATSSVRATYTESQKNWILTFGDFVKLVTSS</sequence>
<organism evidence="2 3">
    <name type="scientific">Hydrogenophaga bisanensis</name>
    <dbReference type="NCBI Taxonomy" id="439611"/>
    <lineage>
        <taxon>Bacteria</taxon>
        <taxon>Pseudomonadati</taxon>
        <taxon>Pseudomonadota</taxon>
        <taxon>Betaproteobacteria</taxon>
        <taxon>Burkholderiales</taxon>
        <taxon>Comamonadaceae</taxon>
        <taxon>Hydrogenophaga</taxon>
    </lineage>
</organism>